<dbReference type="AlphaFoldDB" id="A0A379UQY9"/>
<dbReference type="Proteomes" id="UP000255534">
    <property type="component" value="Unassembled WGS sequence"/>
</dbReference>
<evidence type="ECO:0000313" key="2">
    <source>
        <dbReference type="Proteomes" id="UP000255534"/>
    </source>
</evidence>
<organism evidence="1 2">
    <name type="scientific">Salmonella enterica I</name>
    <dbReference type="NCBI Taxonomy" id="59201"/>
    <lineage>
        <taxon>Bacteria</taxon>
        <taxon>Pseudomonadati</taxon>
        <taxon>Pseudomonadota</taxon>
        <taxon>Gammaproteobacteria</taxon>
        <taxon>Enterobacterales</taxon>
        <taxon>Enterobacteriaceae</taxon>
        <taxon>Salmonella</taxon>
    </lineage>
</organism>
<gene>
    <name evidence="1" type="ORF">NCTC5798_01668</name>
</gene>
<evidence type="ECO:0000313" key="1">
    <source>
        <dbReference type="EMBL" id="SUG70555.1"/>
    </source>
</evidence>
<accession>A0A379UQY9</accession>
<proteinExistence type="predicted"/>
<sequence>MVFNHFVFHDTHTGFGDGHFGQRNAGISGSQSGGAEDFVDLFLSETGIFTLGFFYTLYECVKFSDISNSHNALLIMLNFFSKSSARYVSIDRSTILCINA</sequence>
<reference evidence="1 2" key="1">
    <citation type="submission" date="2018-06" db="EMBL/GenBank/DDBJ databases">
        <authorList>
            <consortium name="Pathogen Informatics"/>
            <person name="Doyle S."/>
        </authorList>
    </citation>
    <scope>NUCLEOTIDE SEQUENCE [LARGE SCALE GENOMIC DNA]</scope>
    <source>
        <strain evidence="1 2">NCTC5798</strain>
    </source>
</reference>
<protein>
    <submittedName>
        <fullName evidence="1">Uncharacterized protein</fullName>
    </submittedName>
</protein>
<name>A0A379UQY9_SALET</name>
<dbReference type="EMBL" id="UGXK01000001">
    <property type="protein sequence ID" value="SUG70555.1"/>
    <property type="molecule type" value="Genomic_DNA"/>
</dbReference>